<gene>
    <name evidence="2" type="ORF">OS145_00660</name>
</gene>
<sequence>MRSRYTAYVIGDLPYIRKTWHRDYCPPDLSLEGLPEFIRLQIVSHSHSNNRGYVHFRAFYYTQDELTWMEEQSQFVKLSECWLYTTGEVK</sequence>
<dbReference type="Gene3D" id="3.10.450.50">
    <property type="match status" value="1"/>
</dbReference>
<reference evidence="2 3" key="1">
    <citation type="submission" date="2006-01" db="EMBL/GenBank/DDBJ databases">
        <authorList>
            <person name="Brettar I."/>
            <person name="Hofle M."/>
            <person name="Ferriera S."/>
            <person name="Johnson J."/>
            <person name="Kravitz S."/>
            <person name="Halpern A."/>
            <person name="Remington K."/>
            <person name="Beeson K."/>
            <person name="Tran B."/>
            <person name="Rogers Y.-H."/>
            <person name="Friedman R."/>
            <person name="Venter J.C."/>
        </authorList>
    </citation>
    <scope>NUCLEOTIDE SEQUENCE [LARGE SCALE GENOMIC DNA]</scope>
    <source>
        <strain evidence="2 3">OS145</strain>
    </source>
</reference>
<keyword evidence="3" id="KW-1185">Reference proteome</keyword>
<dbReference type="Proteomes" id="UP000016543">
    <property type="component" value="Unassembled WGS sequence"/>
</dbReference>
<evidence type="ECO:0000313" key="2">
    <source>
        <dbReference type="EMBL" id="EAQ32468.1"/>
    </source>
</evidence>
<dbReference type="Pfam" id="PF17775">
    <property type="entry name" value="YchJ_M-like"/>
    <property type="match status" value="1"/>
</dbReference>
<dbReference type="InterPro" id="IPR032710">
    <property type="entry name" value="NTF2-like_dom_sf"/>
</dbReference>
<evidence type="ECO:0000259" key="1">
    <source>
        <dbReference type="Pfam" id="PF17775"/>
    </source>
</evidence>
<name>A0ABP2CTL8_9GAMM</name>
<dbReference type="SUPFAM" id="SSF54427">
    <property type="entry name" value="NTF2-like"/>
    <property type="match status" value="1"/>
</dbReference>
<dbReference type="InterPro" id="IPR048469">
    <property type="entry name" value="YchJ-like_M"/>
</dbReference>
<comment type="caution">
    <text evidence="2">The sequence shown here is derived from an EMBL/GenBank/DDBJ whole genome shotgun (WGS) entry which is preliminary data.</text>
</comment>
<organism evidence="2 3">
    <name type="scientific">Idiomarina baltica OS145</name>
    <dbReference type="NCBI Taxonomy" id="314276"/>
    <lineage>
        <taxon>Bacteria</taxon>
        <taxon>Pseudomonadati</taxon>
        <taxon>Pseudomonadota</taxon>
        <taxon>Gammaproteobacteria</taxon>
        <taxon>Alteromonadales</taxon>
        <taxon>Idiomarinaceae</taxon>
        <taxon>Idiomarina</taxon>
    </lineage>
</organism>
<feature type="domain" description="YchJ-like middle NTF2-like" evidence="1">
    <location>
        <begin position="1"/>
        <end position="87"/>
    </location>
</feature>
<evidence type="ECO:0000313" key="3">
    <source>
        <dbReference type="Proteomes" id="UP000016543"/>
    </source>
</evidence>
<proteinExistence type="predicted"/>
<accession>A0ABP2CTL8</accession>
<dbReference type="EMBL" id="AAMX01000005">
    <property type="protein sequence ID" value="EAQ32468.1"/>
    <property type="molecule type" value="Genomic_DNA"/>
</dbReference>
<protein>
    <submittedName>
        <fullName evidence="2">Predicted Zn-binding protein</fullName>
    </submittedName>
</protein>